<evidence type="ECO:0000313" key="2">
    <source>
        <dbReference type="EMBL" id="KKR13100.1"/>
    </source>
</evidence>
<feature type="non-terminal residue" evidence="2">
    <location>
        <position position="154"/>
    </location>
</feature>
<dbReference type="InterPro" id="IPR029063">
    <property type="entry name" value="SAM-dependent_MTases_sf"/>
</dbReference>
<comment type="caution">
    <text evidence="2">The sequence shown here is derived from an EMBL/GenBank/DDBJ whole genome shotgun (WGS) entry which is preliminary data.</text>
</comment>
<dbReference type="Pfam" id="PF13847">
    <property type="entry name" value="Methyltransf_31"/>
    <property type="match status" value="1"/>
</dbReference>
<dbReference type="CDD" id="cd02440">
    <property type="entry name" value="AdoMet_MTases"/>
    <property type="match status" value="1"/>
</dbReference>
<dbReference type="InterPro" id="IPR025714">
    <property type="entry name" value="Methyltranfer_dom"/>
</dbReference>
<dbReference type="Gene3D" id="3.40.50.150">
    <property type="entry name" value="Vaccinia Virus protein VP39"/>
    <property type="match status" value="1"/>
</dbReference>
<organism evidence="2 3">
    <name type="scientific">Candidatus Falkowbacteria bacterium GW2011_GWA2_39_24</name>
    <dbReference type="NCBI Taxonomy" id="1618634"/>
    <lineage>
        <taxon>Bacteria</taxon>
        <taxon>Candidatus Falkowiibacteriota</taxon>
    </lineage>
</organism>
<name>A0A0G0QRW7_9BACT</name>
<accession>A0A0G0QRW7</accession>
<dbReference type="Proteomes" id="UP000034048">
    <property type="component" value="Unassembled WGS sequence"/>
</dbReference>
<dbReference type="SUPFAM" id="SSF53335">
    <property type="entry name" value="S-adenosyl-L-methionine-dependent methyltransferases"/>
    <property type="match status" value="1"/>
</dbReference>
<reference evidence="2 3" key="1">
    <citation type="journal article" date="2015" name="Nature">
        <title>rRNA introns, odd ribosomes, and small enigmatic genomes across a large radiation of phyla.</title>
        <authorList>
            <person name="Brown C.T."/>
            <person name="Hug L.A."/>
            <person name="Thomas B.C."/>
            <person name="Sharon I."/>
            <person name="Castelle C.J."/>
            <person name="Singh A."/>
            <person name="Wilkins M.J."/>
            <person name="Williams K.H."/>
            <person name="Banfield J.F."/>
        </authorList>
    </citation>
    <scope>NUCLEOTIDE SEQUENCE [LARGE SCALE GENOMIC DNA]</scope>
</reference>
<feature type="domain" description="Methyltransferase" evidence="1">
    <location>
        <begin position="27"/>
        <end position="138"/>
    </location>
</feature>
<proteinExistence type="predicted"/>
<dbReference type="AlphaFoldDB" id="A0A0G0QRW7"/>
<sequence length="154" mass="17084">MISMPHLFNTNLLNVKLIKEKADLRGGQHVADFGCGKFGHFSFLAAGPIGSGGLVYAVDVVKENLEQIKKEADIHNVKNVTTVWSDLEMPRATAIKPGSLDRIFLVNILHEAKEPYKILAEALRLLKPKAKLIIVDWKRIASPFGPKKESKLDT</sequence>
<gene>
    <name evidence="2" type="ORF">UT42_C0053G0001</name>
</gene>
<protein>
    <recommendedName>
        <fullName evidence="1">Methyltransferase domain-containing protein</fullName>
    </recommendedName>
</protein>
<evidence type="ECO:0000259" key="1">
    <source>
        <dbReference type="Pfam" id="PF13847"/>
    </source>
</evidence>
<dbReference type="EMBL" id="LBWS01000053">
    <property type="protein sequence ID" value="KKR13100.1"/>
    <property type="molecule type" value="Genomic_DNA"/>
</dbReference>
<evidence type="ECO:0000313" key="3">
    <source>
        <dbReference type="Proteomes" id="UP000034048"/>
    </source>
</evidence>